<dbReference type="PANTHER" id="PTHR12304:SF15">
    <property type="entry name" value="NON-SPECIFIC RIBONUCLEOSIDE HYDROLASE RIHC"/>
    <property type="match status" value="1"/>
</dbReference>
<evidence type="ECO:0000256" key="2">
    <source>
        <dbReference type="ARBA" id="ARBA00023295"/>
    </source>
</evidence>
<protein>
    <submittedName>
        <fullName evidence="4">Ribonucleoside hydrolase RihC</fullName>
    </submittedName>
</protein>
<dbReference type="Proteomes" id="UP000274772">
    <property type="component" value="Chromosome"/>
</dbReference>
<dbReference type="NCBIfam" id="NF008036">
    <property type="entry name" value="PRK10768.1"/>
    <property type="match status" value="1"/>
</dbReference>
<dbReference type="InterPro" id="IPR023186">
    <property type="entry name" value="IUNH"/>
</dbReference>
<gene>
    <name evidence="4" type="ORF">JMUB590_1905</name>
</gene>
<dbReference type="GO" id="GO:0016787">
    <property type="term" value="F:hydrolase activity"/>
    <property type="evidence" value="ECO:0007669"/>
    <property type="project" value="UniProtKB-KW"/>
</dbReference>
<proteinExistence type="predicted"/>
<feature type="domain" description="Inosine/uridine-preferring nucleoside hydrolase" evidence="3">
    <location>
        <begin position="6"/>
        <end position="284"/>
    </location>
</feature>
<dbReference type="PANTHER" id="PTHR12304">
    <property type="entry name" value="INOSINE-URIDINE PREFERRING NUCLEOSIDE HYDROLASE"/>
    <property type="match status" value="1"/>
</dbReference>
<keyword evidence="1 4" id="KW-0378">Hydrolase</keyword>
<dbReference type="InterPro" id="IPR036452">
    <property type="entry name" value="Ribo_hydro-like"/>
</dbReference>
<keyword evidence="2" id="KW-0326">Glycosidase</keyword>
<dbReference type="CDD" id="cd02651">
    <property type="entry name" value="nuc_hydro_IU_UC_XIUA"/>
    <property type="match status" value="1"/>
</dbReference>
<sequence length="303" mass="33483">MMVTPIIIDTDPGIDDAAAISLALCHPEFDLKMITTVNGNVGIEKTTANALKLKRFFNSDVPVHRGASRPLLNEIVDAIPVHGESGMDGYEFPPISEKDLASTHAVEAMKTALLNSEEPVTIIAIGPLTNIAILLSTYPEVTKHIKEIVLMGGSTGRGNVTPLAEFNIYCDPEAAQVVFNSGLPITMIGLDLAREAMFTHDFVKKFKNTNETGLMLHDIFQHYRSEDFEYGVKIYDVFTILYLLSPQAFNVIEADVQIELDGRYTKGATVVDFKSQYPNCTVVLSPINNMYEEVFLEALNYCK</sequence>
<evidence type="ECO:0000313" key="4">
    <source>
        <dbReference type="EMBL" id="BBD92962.1"/>
    </source>
</evidence>
<dbReference type="Gene3D" id="3.90.245.10">
    <property type="entry name" value="Ribonucleoside hydrolase-like"/>
    <property type="match status" value="1"/>
</dbReference>
<evidence type="ECO:0000259" key="3">
    <source>
        <dbReference type="Pfam" id="PF01156"/>
    </source>
</evidence>
<reference evidence="4 5" key="1">
    <citation type="submission" date="2018-05" db="EMBL/GenBank/DDBJ databases">
        <title>Complete genome sequencing of three human clinical isolates of Staphylococcus caprae reveals virulence factors similar to those of S. epidermidis and S. capitis.</title>
        <authorList>
            <person name="Watanabe S."/>
            <person name="Cui L."/>
        </authorList>
    </citation>
    <scope>NUCLEOTIDE SEQUENCE [LARGE SCALE GENOMIC DNA]</scope>
    <source>
        <strain evidence="4 5">JMUB590</strain>
    </source>
</reference>
<evidence type="ECO:0000256" key="1">
    <source>
        <dbReference type="ARBA" id="ARBA00022801"/>
    </source>
</evidence>
<accession>A0ABN5W5K0</accession>
<dbReference type="InterPro" id="IPR001910">
    <property type="entry name" value="Inosine/uridine_hydrolase_dom"/>
</dbReference>
<name>A0ABN5W5K0_9STAP</name>
<keyword evidence="5" id="KW-1185">Reference proteome</keyword>
<organism evidence="4 5">
    <name type="scientific">Staphylococcus caprae</name>
    <dbReference type="NCBI Taxonomy" id="29380"/>
    <lineage>
        <taxon>Bacteria</taxon>
        <taxon>Bacillati</taxon>
        <taxon>Bacillota</taxon>
        <taxon>Bacilli</taxon>
        <taxon>Bacillales</taxon>
        <taxon>Staphylococcaceae</taxon>
        <taxon>Staphylococcus</taxon>
    </lineage>
</organism>
<evidence type="ECO:0000313" key="5">
    <source>
        <dbReference type="Proteomes" id="UP000274772"/>
    </source>
</evidence>
<dbReference type="Pfam" id="PF01156">
    <property type="entry name" value="IU_nuc_hydro"/>
    <property type="match status" value="1"/>
</dbReference>
<dbReference type="EMBL" id="AP018586">
    <property type="protein sequence ID" value="BBD92962.1"/>
    <property type="molecule type" value="Genomic_DNA"/>
</dbReference>
<dbReference type="SUPFAM" id="SSF53590">
    <property type="entry name" value="Nucleoside hydrolase"/>
    <property type="match status" value="1"/>
</dbReference>